<evidence type="ECO:0000313" key="4">
    <source>
        <dbReference type="Proteomes" id="UP000435036"/>
    </source>
</evidence>
<feature type="transmembrane region" description="Helical" evidence="1">
    <location>
        <begin position="125"/>
        <end position="145"/>
    </location>
</feature>
<gene>
    <name evidence="3" type="ORF">GQF63_17160</name>
</gene>
<evidence type="ECO:0000313" key="3">
    <source>
        <dbReference type="EMBL" id="MVZ63756.1"/>
    </source>
</evidence>
<dbReference type="RefSeq" id="WP_212592630.1">
    <property type="nucleotide sequence ID" value="NZ_WSQA01000015.1"/>
</dbReference>
<dbReference type="GO" id="GO:0003677">
    <property type="term" value="F:DNA binding"/>
    <property type="evidence" value="ECO:0007669"/>
    <property type="project" value="InterPro"/>
</dbReference>
<feature type="transmembrane region" description="Helical" evidence="1">
    <location>
        <begin position="44"/>
        <end position="64"/>
    </location>
</feature>
<dbReference type="Gene3D" id="2.40.50.1020">
    <property type="entry name" value="LytTr DNA-binding domain"/>
    <property type="match status" value="1"/>
</dbReference>
<feature type="transmembrane region" description="Helical" evidence="1">
    <location>
        <begin position="85"/>
        <end position="113"/>
    </location>
</feature>
<keyword evidence="1" id="KW-1133">Transmembrane helix</keyword>
<reference evidence="3 4" key="1">
    <citation type="submission" date="2019-12" db="EMBL/GenBank/DDBJ databases">
        <authorList>
            <person name="Dong K."/>
        </authorList>
    </citation>
    <scope>NUCLEOTIDE SEQUENCE [LARGE SCALE GENOMIC DNA]</scope>
    <source>
        <strain evidence="3 4">JCM 31225</strain>
    </source>
</reference>
<keyword evidence="4" id="KW-1185">Reference proteome</keyword>
<evidence type="ECO:0000259" key="2">
    <source>
        <dbReference type="SMART" id="SM00850"/>
    </source>
</evidence>
<proteinExistence type="predicted"/>
<dbReference type="Pfam" id="PF04397">
    <property type="entry name" value="LytTR"/>
    <property type="match status" value="1"/>
</dbReference>
<name>A0A6N8L340_9SPHI</name>
<evidence type="ECO:0000256" key="1">
    <source>
        <dbReference type="SAM" id="Phobius"/>
    </source>
</evidence>
<accession>A0A6N8L340</accession>
<keyword evidence="1" id="KW-0812">Transmembrane</keyword>
<protein>
    <recommendedName>
        <fullName evidence="2">HTH LytTR-type domain-containing protein</fullName>
    </recommendedName>
</protein>
<sequence>MLPAVNPVTTYRDTQFRVIGALTAAHFMSVFGDEQPLGEILLSFNYWVALACGTLIAFGVMSVVRCATLWLDKRYDWLAQPLLRVLLQALFGWVIPSFTAFLLAALYFAAFGFNILNSLYLRIDFPVIVLLILLFNVYYFCYYLFQRKHQEQDKTETAAADKSVFIVHTTARSIPIRVEEICYICIIEGSTFLRTFGMPAIQDAYAVPETLKDMEALLDSRLFFRINRQMIVSFHAVAAFRPGKGQSLEITLQPPLHEGKAKDMPDHLQRLLTVSEERVTPFKKWMDR</sequence>
<dbReference type="AlphaFoldDB" id="A0A6N8L340"/>
<dbReference type="InterPro" id="IPR007492">
    <property type="entry name" value="LytTR_DNA-bd_dom"/>
</dbReference>
<dbReference type="EMBL" id="WSQA01000015">
    <property type="protein sequence ID" value="MVZ63756.1"/>
    <property type="molecule type" value="Genomic_DNA"/>
</dbReference>
<dbReference type="SMART" id="SM00850">
    <property type="entry name" value="LytTR"/>
    <property type="match status" value="1"/>
</dbReference>
<dbReference type="Proteomes" id="UP000435036">
    <property type="component" value="Unassembled WGS sequence"/>
</dbReference>
<keyword evidence="1" id="KW-0472">Membrane</keyword>
<comment type="caution">
    <text evidence="3">The sequence shown here is derived from an EMBL/GenBank/DDBJ whole genome shotgun (WGS) entry which is preliminary data.</text>
</comment>
<feature type="domain" description="HTH LytTR-type" evidence="2">
    <location>
        <begin position="171"/>
        <end position="287"/>
    </location>
</feature>
<organism evidence="3 4">
    <name type="scientific">Sphingobacterium humi</name>
    <dbReference type="NCBI Taxonomy" id="1796905"/>
    <lineage>
        <taxon>Bacteria</taxon>
        <taxon>Pseudomonadati</taxon>
        <taxon>Bacteroidota</taxon>
        <taxon>Sphingobacteriia</taxon>
        <taxon>Sphingobacteriales</taxon>
        <taxon>Sphingobacteriaceae</taxon>
        <taxon>Sphingobacterium</taxon>
    </lineage>
</organism>